<evidence type="ECO:0000256" key="1">
    <source>
        <dbReference type="SAM" id="MobiDB-lite"/>
    </source>
</evidence>
<reference evidence="2" key="1">
    <citation type="journal article" date="2014" name="Front. Microbiol.">
        <title>High frequency of phylogenetically diverse reductive dehalogenase-homologous genes in deep subseafloor sedimentary metagenomes.</title>
        <authorList>
            <person name="Kawai M."/>
            <person name="Futagami T."/>
            <person name="Toyoda A."/>
            <person name="Takaki Y."/>
            <person name="Nishi S."/>
            <person name="Hori S."/>
            <person name="Arai W."/>
            <person name="Tsubouchi T."/>
            <person name="Morono Y."/>
            <person name="Uchiyama I."/>
            <person name="Ito T."/>
            <person name="Fujiyama A."/>
            <person name="Inagaki F."/>
            <person name="Takami H."/>
        </authorList>
    </citation>
    <scope>NUCLEOTIDE SEQUENCE</scope>
    <source>
        <strain evidence="2">Expedition CK06-06</strain>
    </source>
</reference>
<organism evidence="2">
    <name type="scientific">marine sediment metagenome</name>
    <dbReference type="NCBI Taxonomy" id="412755"/>
    <lineage>
        <taxon>unclassified sequences</taxon>
        <taxon>metagenomes</taxon>
        <taxon>ecological metagenomes</taxon>
    </lineage>
</organism>
<evidence type="ECO:0000313" key="2">
    <source>
        <dbReference type="EMBL" id="GAJ16829.1"/>
    </source>
</evidence>
<protein>
    <submittedName>
        <fullName evidence="2">Uncharacterized protein</fullName>
    </submittedName>
</protein>
<feature type="region of interest" description="Disordered" evidence="1">
    <location>
        <begin position="1"/>
        <end position="20"/>
    </location>
</feature>
<accession>X1UH16</accession>
<dbReference type="AlphaFoldDB" id="X1UH16"/>
<proteinExistence type="predicted"/>
<sequence length="128" mass="14461">DHVNQVPQDPTPNRRGYPVPRRRKFSMSELTTREAILSLFIAITAWNGGVLPGHTARTLQRTLLDGYGLHVTTRRINQILKDLNHTGEITSTQTELRPYPAGFSLQSNLYRATGPVRSITARKWKRAA</sequence>
<dbReference type="EMBL" id="BARW01040220">
    <property type="protein sequence ID" value="GAJ16829.1"/>
    <property type="molecule type" value="Genomic_DNA"/>
</dbReference>
<feature type="non-terminal residue" evidence="2">
    <location>
        <position position="1"/>
    </location>
</feature>
<gene>
    <name evidence="2" type="ORF">S12H4_60895</name>
</gene>
<name>X1UH16_9ZZZZ</name>
<comment type="caution">
    <text evidence="2">The sequence shown here is derived from an EMBL/GenBank/DDBJ whole genome shotgun (WGS) entry which is preliminary data.</text>
</comment>
<feature type="non-terminal residue" evidence="2">
    <location>
        <position position="128"/>
    </location>
</feature>